<dbReference type="InterPro" id="IPR050266">
    <property type="entry name" value="AB_hydrolase_sf"/>
</dbReference>
<organism evidence="2 3">
    <name type="scientific">Stereocaulon virgatum</name>
    <dbReference type="NCBI Taxonomy" id="373712"/>
    <lineage>
        <taxon>Eukaryota</taxon>
        <taxon>Fungi</taxon>
        <taxon>Dikarya</taxon>
        <taxon>Ascomycota</taxon>
        <taxon>Pezizomycotina</taxon>
        <taxon>Lecanoromycetes</taxon>
        <taxon>OSLEUM clade</taxon>
        <taxon>Lecanoromycetidae</taxon>
        <taxon>Lecanorales</taxon>
        <taxon>Lecanorineae</taxon>
        <taxon>Stereocaulaceae</taxon>
        <taxon>Stereocaulon</taxon>
    </lineage>
</organism>
<dbReference type="PANTHER" id="PTHR43798:SF33">
    <property type="entry name" value="HYDROLASE, PUTATIVE (AFU_ORTHOLOGUE AFUA_2G14860)-RELATED"/>
    <property type="match status" value="1"/>
</dbReference>
<evidence type="ECO:0000313" key="3">
    <source>
        <dbReference type="Proteomes" id="UP001590950"/>
    </source>
</evidence>
<gene>
    <name evidence="2" type="ORF">N7G274_000997</name>
</gene>
<feature type="domain" description="AB hydrolase-1" evidence="1">
    <location>
        <begin position="61"/>
        <end position="338"/>
    </location>
</feature>
<name>A0ABR4AMK6_9LECA</name>
<evidence type="ECO:0000313" key="2">
    <source>
        <dbReference type="EMBL" id="KAL2046979.1"/>
    </source>
</evidence>
<dbReference type="Gene3D" id="3.40.50.1820">
    <property type="entry name" value="alpha/beta hydrolase"/>
    <property type="match status" value="1"/>
</dbReference>
<dbReference type="Proteomes" id="UP001590950">
    <property type="component" value="Unassembled WGS sequence"/>
</dbReference>
<dbReference type="EMBL" id="JBEFKJ010000003">
    <property type="protein sequence ID" value="KAL2046979.1"/>
    <property type="molecule type" value="Genomic_DNA"/>
</dbReference>
<dbReference type="InterPro" id="IPR029058">
    <property type="entry name" value="AB_hydrolase_fold"/>
</dbReference>
<reference evidence="2 3" key="1">
    <citation type="submission" date="2024-09" db="EMBL/GenBank/DDBJ databases">
        <title>Rethinking Asexuality: The Enigmatic Case of Functional Sexual Genes in Lepraria (Stereocaulaceae).</title>
        <authorList>
            <person name="Doellman M."/>
            <person name="Sun Y."/>
            <person name="Barcenas-Pena A."/>
            <person name="Lumbsch H.T."/>
            <person name="Grewe F."/>
        </authorList>
    </citation>
    <scope>NUCLEOTIDE SEQUENCE [LARGE SCALE GENOMIC DNA]</scope>
    <source>
        <strain evidence="2 3">Mercado 3170</strain>
    </source>
</reference>
<proteinExistence type="predicted"/>
<dbReference type="InterPro" id="IPR000073">
    <property type="entry name" value="AB_hydrolase_1"/>
</dbReference>
<protein>
    <recommendedName>
        <fullName evidence="1">AB hydrolase-1 domain-containing protein</fullName>
    </recommendedName>
</protein>
<evidence type="ECO:0000259" key="1">
    <source>
        <dbReference type="Pfam" id="PF00561"/>
    </source>
</evidence>
<dbReference type="PANTHER" id="PTHR43798">
    <property type="entry name" value="MONOACYLGLYCEROL LIPASE"/>
    <property type="match status" value="1"/>
</dbReference>
<dbReference type="Pfam" id="PF00561">
    <property type="entry name" value="Abhydrolase_1"/>
    <property type="match status" value="1"/>
</dbReference>
<sequence>MMNPPKAIPSPRDTLLPFLSEAQAAALPYSPNLLPGARDVDTPYGVMRVYEWGPASGRKVLLVHGDTTPGPMLGPIATALAQKDCRVMVIDVWGRGYSDSPKGVHYDIRLFSMQLLFATASSSLSWTGSASGGFSIIAFSLGCAITMSFASKFPYLINAIILLAPAGLLRRMPDGYGSIFFRYPWLVPFTYIRKLVGNILEVNLASLPIKPAGSDGVNLTALDASLRSQSTEIESLDVPAIVQWQFDNHQGFVHSFVNTIKHRSLMHQSSEWRNICNIIKGESSGMPGAALPSKIYNSKILVILGDADGIVVAKEVSEDLEQMLGPEHVEFRTVPGGHGFPVPSHAEVIKHILEFWGLDVVN</sequence>
<keyword evidence="3" id="KW-1185">Reference proteome</keyword>
<dbReference type="SUPFAM" id="SSF53474">
    <property type="entry name" value="alpha/beta-Hydrolases"/>
    <property type="match status" value="1"/>
</dbReference>
<comment type="caution">
    <text evidence="2">The sequence shown here is derived from an EMBL/GenBank/DDBJ whole genome shotgun (WGS) entry which is preliminary data.</text>
</comment>
<accession>A0ABR4AMK6</accession>